<gene>
    <name evidence="1" type="ORF">DSM25559_0048</name>
</gene>
<dbReference type="AlphaFoldDB" id="A0A1R3TCU9"/>
<dbReference type="Proteomes" id="UP000187891">
    <property type="component" value="Unassembled WGS sequence"/>
</dbReference>
<dbReference type="EMBL" id="FMUE01000001">
    <property type="protein sequence ID" value="SCX00545.1"/>
    <property type="molecule type" value="Genomic_DNA"/>
</dbReference>
<reference evidence="2" key="1">
    <citation type="submission" date="2016-10" db="EMBL/GenBank/DDBJ databases">
        <authorList>
            <person name="Wibberg D."/>
        </authorList>
    </citation>
    <scope>NUCLEOTIDE SEQUENCE [LARGE SCALE GENOMIC DNA]</scope>
</reference>
<sequence length="40" mass="4539">MFRNECDGINEFAVDGMIHFNKLLQIFDICVSCFGGLARN</sequence>
<name>A0A1R3TCU9_9HYPH</name>
<protein>
    <submittedName>
        <fullName evidence="1">Uncharacterized protein</fullName>
    </submittedName>
</protein>
<organism evidence="1 2">
    <name type="scientific">Agrobacterium rosae</name>
    <dbReference type="NCBI Taxonomy" id="1972867"/>
    <lineage>
        <taxon>Bacteria</taxon>
        <taxon>Pseudomonadati</taxon>
        <taxon>Pseudomonadota</taxon>
        <taxon>Alphaproteobacteria</taxon>
        <taxon>Hyphomicrobiales</taxon>
        <taxon>Rhizobiaceae</taxon>
        <taxon>Rhizobium/Agrobacterium group</taxon>
        <taxon>Agrobacterium</taxon>
    </lineage>
</organism>
<evidence type="ECO:0000313" key="2">
    <source>
        <dbReference type="Proteomes" id="UP000187891"/>
    </source>
</evidence>
<dbReference type="STRING" id="1907666.DSM25559_0048"/>
<proteinExistence type="predicted"/>
<accession>A0A1R3TCU9</accession>
<evidence type="ECO:0000313" key="1">
    <source>
        <dbReference type="EMBL" id="SCX00545.1"/>
    </source>
</evidence>